<organism evidence="7 8">
    <name type="scientific">Dendryphion nanum</name>
    <dbReference type="NCBI Taxonomy" id="256645"/>
    <lineage>
        <taxon>Eukaryota</taxon>
        <taxon>Fungi</taxon>
        <taxon>Dikarya</taxon>
        <taxon>Ascomycota</taxon>
        <taxon>Pezizomycotina</taxon>
        <taxon>Dothideomycetes</taxon>
        <taxon>Pleosporomycetidae</taxon>
        <taxon>Pleosporales</taxon>
        <taxon>Torulaceae</taxon>
        <taxon>Dendryphion</taxon>
    </lineage>
</organism>
<proteinExistence type="predicted"/>
<feature type="region of interest" description="Disordered" evidence="4">
    <location>
        <begin position="1"/>
        <end position="89"/>
    </location>
</feature>
<keyword evidence="2" id="KW-0964">Secreted</keyword>
<dbReference type="InterPro" id="IPR022045">
    <property type="entry name" value="TcdB_toxin_mid/N"/>
</dbReference>
<feature type="compositionally biased region" description="Polar residues" evidence="4">
    <location>
        <begin position="15"/>
        <end position="31"/>
    </location>
</feature>
<feature type="compositionally biased region" description="Gly residues" evidence="4">
    <location>
        <begin position="2474"/>
        <end position="2485"/>
    </location>
</feature>
<name>A0A9P9EKJ5_9PLEO</name>
<dbReference type="EMBL" id="JAGMWT010000001">
    <property type="protein sequence ID" value="KAH7138741.1"/>
    <property type="molecule type" value="Genomic_DNA"/>
</dbReference>
<dbReference type="GO" id="GO:0005576">
    <property type="term" value="C:extracellular region"/>
    <property type="evidence" value="ECO:0007669"/>
    <property type="project" value="UniProtKB-SubCell"/>
</dbReference>
<evidence type="ECO:0000256" key="4">
    <source>
        <dbReference type="SAM" id="MobiDB-lite"/>
    </source>
</evidence>
<gene>
    <name evidence="7" type="ORF">B0J11DRAFT_23423</name>
</gene>
<dbReference type="SUPFAM" id="SSF69318">
    <property type="entry name" value="Integrin alpha N-terminal domain"/>
    <property type="match status" value="1"/>
</dbReference>
<feature type="compositionally biased region" description="Polar residues" evidence="4">
    <location>
        <begin position="48"/>
        <end position="57"/>
    </location>
</feature>
<dbReference type="Pfam" id="PF03534">
    <property type="entry name" value="SpvB"/>
    <property type="match status" value="1"/>
</dbReference>
<feature type="compositionally biased region" description="Low complexity" evidence="4">
    <location>
        <begin position="2506"/>
        <end position="2537"/>
    </location>
</feature>
<dbReference type="Pfam" id="PF12256">
    <property type="entry name" value="TcdB_toxin_midN"/>
    <property type="match status" value="1"/>
</dbReference>
<keyword evidence="8" id="KW-1185">Reference proteome</keyword>
<feature type="domain" description="Insecticide toxin TcdB middle/N-terminal" evidence="6">
    <location>
        <begin position="754"/>
        <end position="909"/>
    </location>
</feature>
<evidence type="ECO:0000259" key="6">
    <source>
        <dbReference type="Pfam" id="PF12256"/>
    </source>
</evidence>
<dbReference type="InterPro" id="IPR022385">
    <property type="entry name" value="Rhs_assc_core"/>
</dbReference>
<feature type="region of interest" description="Disordered" evidence="4">
    <location>
        <begin position="337"/>
        <end position="357"/>
    </location>
</feature>
<sequence length="2676" mass="293487">MFSFTSGHQEKKNSLSRATASTSNDSHGQSTGRDDAVNRNDPGGAGNSNGPNTSHLPTVSLPKGGGAIRGLGEKFSTNPQTGAASLSIPIPTTPARGGSNVSMALQFSSVAGNGPFGFGWHLSIPSITRKTDKGLPQYLEDIPEDVFVLAGEDDLVPVLEETRSGWVPVQQSQRGEYLVKRYRPRTEGSFHRIERWVKASDRSDIFWRAISRDNITSTFGRTSNAQILSEDEGGDGTVVRRIYSWLLSDTYDRFGNAALYTYQQDDLSGIHVEASHEVNRTNAARQSNRYLKSIKYGNRQPNRTPDTWLAFDPHGLPSTTPDGESAWMFTVVLDYGDHNPTNPQPNPDTPSPVRTDPFSTYRAGFEIRTYRLCHRVMMFHHFSGELHTPAHLVTSVEFQYTGSPYATFLTSATHWGHTREADGVPHKKSLPPLEFGYSQPPDLSAISSWIQIHELPRESAENLPHGIDGKQTQWLDLNGEGAPGVMYEAGTEWFYKRNVSAKNIPRNTLDLSSVVAELGPVKSLESKPPGITLQATEFVDVDGDGFLEALNSNPTHGIYPRTDSGDWLPFRALESYPNVDLTRWDVKRLDVTGDGLTDILVANLESISVFQSRGLEGFDSPVINVVPWELSGNERYSIYPRLPHADSSLYVADLSGDGMPDLAHVCNGQVIYYPSLGFGQFGLAVHMANSPVFVEDNEKFDPQRLRFADVDGSGVADLLYLGEEGVGIWLNEAGNGWSDGYLIQGLRFERLGEVAVVDLLGKGTGCLVWSERLGCEIVIKYIDLMNGGVKPHLLTSVRNNVGVETRVEYRPSTAFYLDDLEVGKPWATKLPLVVHCVARSEVFDHISESRYVTKYAYHHGCFDGVERDFCGFALVEQWDTETTLSTGPVATGQPISLPPIHTKTWYHTGVEPGSGSKPLLHTLATEFFGAPRGTHAQLDDFIAKTAEGPFYDRRITPHDSRDAIRCLKGTVLRHEAYSDDNSPKADLPFSISQHIYSIQMIQNSDPNTGAAASMMLLNSGYRNEEYDRNPGDPRVSQQFNLEYDKWGNVLKSVSIALGRQQEDVDIEPRDREKQGRTVIEYEEMSLTQDIDSEDDYLIRSNCETKAWEVVGLKPENGDTYRFHELTGVNLTKFSELEDVPFEDFVDRTKKQRRLIEWTRTLYRADDLSGFLPFGSIGSLKLLGETYKLALTPGLISMVFQRNSRSGGWQPPEQLIPDPKAVLEGTGKGQGGYIDLNNDGQWWVASGREFYHENPTATTVEELAEARHSFFTVRRIQTPFKDYSTVKYDWDHLLVIETVDSVKNTITSQNDYRFCQPYLVTDANGNHTEVAFDALGMVVGSAGYGKTTAEGDNLDRFIRHPNDALLAEYFASPKGEAAYTLLGNATSRFVYDLDRYYKNREDTTRKWPTYTSTIMRETHVSKTSPGVRSVLQVSFSYSDGVGREAQRKIQGDAKNANRAWVGSGTNIYNNKGLIFRQYEPFFDGTHEYWHGRLEGPSSTFLYDSLSRLVATLHPDHTWEKTVFTPWKQSTWDACDTVLLDPQADPDVGYLFKALPSGDYQPSWLDPRKNNQMGPGEAINAQKAEAHANTPTVLYMDSQGRTFLTVADNGPAGKYKSRGELNIDGSQRSIEDARGRAVIEYEYDMLGGCVHQSSMESGEGWTLPDSMSRTIISWDSVGHRVRTFYDGLGRSVANLVRKVGETNEILERKIQYGDSLGLDPTFATERNLRGQIYTSWDQAGKAVNLSFDFKGHLDKSQRYLAVDYKHTLDWNIDQLLDPRPPYEGSTEIDALGRSLIARTADNSAVRYSYNDAGFLERLEVDIKGAGAGPWKPIVKQITYTVRGSRSSIEFGNGVKTTVEHDDLTRHIRNLTTTRPTGRGGTETLQNLTYIHDPVGNITLVKDTAQQDIYFRNQIIEPSNDYTYDAVYRLIRATGREHLGQAVVAGRPNSPTPPAQFNDFHTRLLHPGDGNAMGLYIESYDYDVVGNIKAMKHDSSDRTMTGWTRTYTYNEPSQLGGPEPNNRLSTTEVNGITESYRYDDKGNMVSMSKLPLLQWNHRNQLEASSKQIVNAGTPETTHYVYSEGGQRVRKVTESFAAEGQAPKLMNERIYLGAGLQIYREYTGDGMMKLERETLHVNDDVGMVCLVESRTVGSADDGLARLFRYQLVTQSGSVAIEVDEEAQIITYEEYTPYGSTSFQGVRNLLVETPKIYRYSGAELDDETGLSYHGARYYFTILGIWISADPASLGGGVNMYCYAGCNPVMRKDKNGAQWVDIGDDPGVQASASAAHADPRPDIANAPAKPSVPTTPPPATLKDARKPAANMQRRVRNAVKRTGVNLPSHVQVGHEIPVAGSMQSGIANSVRDDPNRTMLVNSSRTLGNESGSIDNGAGGMSTYTKHNLQEAHLEDVTNRSMSQGGMSHAEAQVNASNQVHFQHENTHLDWRNAQSIVNGGETSPAERAEVNAEAARIRARESGGSSGGHSGGGGTSSASGTPHASSSTTLPSAPHTPNTSSAPHAPSSTPHTPSTPHAPSTTSHAPSFTPKPPGKISTAVGVAASMAESLAPEGFAEAEVALSYASTMAGAAGHTTTSLVLGSTAKAVPVVGAAMVAGGVGGYVGEKVTSLVSDDPATIRTGGALGAIAAGAGIGAVVGAPAGGVGAVPGAVIGGAVGLATYLLGW</sequence>
<feature type="compositionally biased region" description="Basic and acidic residues" evidence="4">
    <location>
        <begin position="2454"/>
        <end position="2471"/>
    </location>
</feature>
<feature type="compositionally biased region" description="Polar residues" evidence="4">
    <location>
        <begin position="2373"/>
        <end position="2383"/>
    </location>
</feature>
<dbReference type="GO" id="GO:0005737">
    <property type="term" value="C:cytoplasm"/>
    <property type="evidence" value="ECO:0007669"/>
    <property type="project" value="InterPro"/>
</dbReference>
<dbReference type="PANTHER" id="PTHR32305">
    <property type="match status" value="1"/>
</dbReference>
<feature type="compositionally biased region" description="Polar residues" evidence="4">
    <location>
        <begin position="75"/>
        <end position="84"/>
    </location>
</feature>
<dbReference type="PANTHER" id="PTHR32305:SF15">
    <property type="entry name" value="PROTEIN RHSA-RELATED"/>
    <property type="match status" value="1"/>
</dbReference>
<dbReference type="Gene3D" id="2.180.10.10">
    <property type="entry name" value="RHS repeat-associated core"/>
    <property type="match status" value="1"/>
</dbReference>
<dbReference type="InterPro" id="IPR003284">
    <property type="entry name" value="Sal_SpvB"/>
</dbReference>
<dbReference type="Proteomes" id="UP000700596">
    <property type="component" value="Unassembled WGS sequence"/>
</dbReference>
<keyword evidence="3" id="KW-0843">Virulence</keyword>
<evidence type="ECO:0000256" key="3">
    <source>
        <dbReference type="ARBA" id="ARBA00023026"/>
    </source>
</evidence>
<evidence type="ECO:0000313" key="8">
    <source>
        <dbReference type="Proteomes" id="UP000700596"/>
    </source>
</evidence>
<dbReference type="NCBIfam" id="TIGR03696">
    <property type="entry name" value="Rhs_assc_core"/>
    <property type="match status" value="1"/>
</dbReference>
<dbReference type="Pfam" id="PF12255">
    <property type="entry name" value="TcdB_toxin_midC"/>
    <property type="match status" value="1"/>
</dbReference>
<feature type="domain" description="Insecticide toxin TcdB middle/C-terminal" evidence="5">
    <location>
        <begin position="964"/>
        <end position="1071"/>
    </location>
</feature>
<dbReference type="PRINTS" id="PR01341">
    <property type="entry name" value="SALSPVBPROT"/>
</dbReference>
<feature type="region of interest" description="Disordered" evidence="4">
    <location>
        <begin position="2275"/>
        <end position="2320"/>
    </location>
</feature>
<dbReference type="InterPro" id="IPR050708">
    <property type="entry name" value="T6SS_VgrG/RHS"/>
</dbReference>
<accession>A0A9P9EKJ5</accession>
<feature type="region of interest" description="Disordered" evidence="4">
    <location>
        <begin position="2447"/>
        <end position="2544"/>
    </location>
</feature>
<evidence type="ECO:0000259" key="5">
    <source>
        <dbReference type="Pfam" id="PF12255"/>
    </source>
</evidence>
<evidence type="ECO:0000256" key="1">
    <source>
        <dbReference type="ARBA" id="ARBA00004613"/>
    </source>
</evidence>
<feature type="region of interest" description="Disordered" evidence="4">
    <location>
        <begin position="2373"/>
        <end position="2392"/>
    </location>
</feature>
<feature type="compositionally biased region" description="Low complexity" evidence="4">
    <location>
        <begin position="2486"/>
        <end position="2499"/>
    </location>
</feature>
<comment type="caution">
    <text evidence="7">The sequence shown here is derived from an EMBL/GenBank/DDBJ whole genome shotgun (WGS) entry which is preliminary data.</text>
</comment>
<evidence type="ECO:0000256" key="2">
    <source>
        <dbReference type="ARBA" id="ARBA00022525"/>
    </source>
</evidence>
<comment type="subcellular location">
    <subcellularLocation>
        <location evidence="1">Secreted</location>
    </subcellularLocation>
</comment>
<dbReference type="InterPro" id="IPR028994">
    <property type="entry name" value="Integrin_alpha_N"/>
</dbReference>
<protein>
    <submittedName>
        <fullName evidence="7">Insecticidal toxin complex protein</fullName>
    </submittedName>
</protein>
<reference evidence="7" key="1">
    <citation type="journal article" date="2021" name="Nat. Commun.">
        <title>Genetic determinants of endophytism in the Arabidopsis root mycobiome.</title>
        <authorList>
            <person name="Mesny F."/>
            <person name="Miyauchi S."/>
            <person name="Thiergart T."/>
            <person name="Pickel B."/>
            <person name="Atanasova L."/>
            <person name="Karlsson M."/>
            <person name="Huettel B."/>
            <person name="Barry K.W."/>
            <person name="Haridas S."/>
            <person name="Chen C."/>
            <person name="Bauer D."/>
            <person name="Andreopoulos W."/>
            <person name="Pangilinan J."/>
            <person name="LaButti K."/>
            <person name="Riley R."/>
            <person name="Lipzen A."/>
            <person name="Clum A."/>
            <person name="Drula E."/>
            <person name="Henrissat B."/>
            <person name="Kohler A."/>
            <person name="Grigoriev I.V."/>
            <person name="Martin F.M."/>
            <person name="Hacquard S."/>
        </authorList>
    </citation>
    <scope>NUCLEOTIDE SEQUENCE</scope>
    <source>
        <strain evidence="7">MPI-CAGE-CH-0243</strain>
    </source>
</reference>
<dbReference type="OrthoDB" id="5426877at2759"/>
<evidence type="ECO:0000313" key="7">
    <source>
        <dbReference type="EMBL" id="KAH7138741.1"/>
    </source>
</evidence>
<dbReference type="InterPro" id="IPR022044">
    <property type="entry name" value="TcdB_toxin_mid/C"/>
</dbReference>